<dbReference type="Proteomes" id="UP000277204">
    <property type="component" value="Unassembled WGS sequence"/>
</dbReference>
<evidence type="ECO:0000256" key="1">
    <source>
        <dbReference type="SAM" id="MobiDB-lite"/>
    </source>
</evidence>
<reference evidence="2 3" key="1">
    <citation type="submission" date="2018-11" db="EMBL/GenBank/DDBJ databases">
        <authorList>
            <consortium name="Pathogen Informatics"/>
        </authorList>
    </citation>
    <scope>NUCLEOTIDE SEQUENCE [LARGE SCALE GENOMIC DNA]</scope>
    <source>
        <strain evidence="2 3">Zambia</strain>
    </source>
</reference>
<sequence length="179" mass="21269">MQNTSDPLAGHYQQQPTVKENKPDSSEERNQEEVLEVDRTHTEEITQLRHKANPHMKSSRPKEKRNNKEQITSRNGDRYEKNEQQLDITGNEVPGQSGLECGDWWPMLHWEEMSSVIERRQSQTKSFSNNKNGTRKLSHENIDNNIHNRTNNEEDEWYTRQLEEIKHLPIHEILQRILH</sequence>
<accession>A0A183L978</accession>
<proteinExistence type="predicted"/>
<dbReference type="AlphaFoldDB" id="A0A183L978"/>
<evidence type="ECO:0000313" key="2">
    <source>
        <dbReference type="EMBL" id="VDO47579.1"/>
    </source>
</evidence>
<feature type="compositionally biased region" description="Basic residues" evidence="1">
    <location>
        <begin position="48"/>
        <end position="59"/>
    </location>
</feature>
<feature type="compositionally biased region" description="Basic and acidic residues" evidence="1">
    <location>
        <begin position="19"/>
        <end position="47"/>
    </location>
</feature>
<name>A0A183L978_9TREM</name>
<organism evidence="2 3">
    <name type="scientific">Schistosoma margrebowiei</name>
    <dbReference type="NCBI Taxonomy" id="48269"/>
    <lineage>
        <taxon>Eukaryota</taxon>
        <taxon>Metazoa</taxon>
        <taxon>Spiralia</taxon>
        <taxon>Lophotrochozoa</taxon>
        <taxon>Platyhelminthes</taxon>
        <taxon>Trematoda</taxon>
        <taxon>Digenea</taxon>
        <taxon>Strigeidida</taxon>
        <taxon>Schistosomatoidea</taxon>
        <taxon>Schistosomatidae</taxon>
        <taxon>Schistosoma</taxon>
    </lineage>
</organism>
<dbReference type="EMBL" id="UZAI01000064">
    <property type="protein sequence ID" value="VDO47579.1"/>
    <property type="molecule type" value="Genomic_DNA"/>
</dbReference>
<evidence type="ECO:0000313" key="3">
    <source>
        <dbReference type="Proteomes" id="UP000277204"/>
    </source>
</evidence>
<gene>
    <name evidence="2" type="ORF">SMRZ_LOCUS353</name>
</gene>
<feature type="region of interest" description="Disordered" evidence="1">
    <location>
        <begin position="1"/>
        <end position="98"/>
    </location>
</feature>
<feature type="compositionally biased region" description="Basic and acidic residues" evidence="1">
    <location>
        <begin position="75"/>
        <end position="84"/>
    </location>
</feature>
<feature type="compositionally biased region" description="Polar residues" evidence="1">
    <location>
        <begin position="1"/>
        <end position="18"/>
    </location>
</feature>
<protein>
    <submittedName>
        <fullName evidence="2">Uncharacterized protein</fullName>
    </submittedName>
</protein>
<keyword evidence="3" id="KW-1185">Reference proteome</keyword>